<dbReference type="GO" id="GO:0046656">
    <property type="term" value="P:folic acid biosynthetic process"/>
    <property type="evidence" value="ECO:0007669"/>
    <property type="project" value="UniProtKB-KW"/>
</dbReference>
<dbReference type="PANTHER" id="PTHR43071:SF1">
    <property type="entry name" value="2-AMINO-4-HYDROXY-6-HYDROXYMETHYLDIHYDROPTERIDINE PYROPHOSPHOKINASE"/>
    <property type="match status" value="1"/>
</dbReference>
<proteinExistence type="predicted"/>
<feature type="non-terminal residue" evidence="9">
    <location>
        <position position="1"/>
    </location>
</feature>
<dbReference type="GO" id="GO:0005524">
    <property type="term" value="F:ATP binding"/>
    <property type="evidence" value="ECO:0007669"/>
    <property type="project" value="UniProtKB-KW"/>
</dbReference>
<evidence type="ECO:0000256" key="4">
    <source>
        <dbReference type="ARBA" id="ARBA00022741"/>
    </source>
</evidence>
<keyword evidence="5" id="KW-0418">Kinase</keyword>
<evidence type="ECO:0000256" key="6">
    <source>
        <dbReference type="ARBA" id="ARBA00022840"/>
    </source>
</evidence>
<evidence type="ECO:0000256" key="3">
    <source>
        <dbReference type="ARBA" id="ARBA00022679"/>
    </source>
</evidence>
<dbReference type="AlphaFoldDB" id="A0A382QB05"/>
<reference evidence="9" key="1">
    <citation type="submission" date="2018-05" db="EMBL/GenBank/DDBJ databases">
        <authorList>
            <person name="Lanie J.A."/>
            <person name="Ng W.-L."/>
            <person name="Kazmierczak K.M."/>
            <person name="Andrzejewski T.M."/>
            <person name="Davidsen T.M."/>
            <person name="Wayne K.J."/>
            <person name="Tettelin H."/>
            <person name="Glass J.I."/>
            <person name="Rusch D."/>
            <person name="Podicherti R."/>
            <person name="Tsui H.-C.T."/>
            <person name="Winkler M.E."/>
        </authorList>
    </citation>
    <scope>NUCLEOTIDE SEQUENCE</scope>
</reference>
<organism evidence="9">
    <name type="scientific">marine metagenome</name>
    <dbReference type="NCBI Taxonomy" id="408172"/>
    <lineage>
        <taxon>unclassified sequences</taxon>
        <taxon>metagenomes</taxon>
        <taxon>ecological metagenomes</taxon>
    </lineage>
</organism>
<gene>
    <name evidence="9" type="ORF">METZ01_LOCUS335460</name>
</gene>
<protein>
    <recommendedName>
        <fullName evidence="2">2-amino-4-hydroxy-6-hydroxymethyldihydropteridine diphosphokinase</fullName>
        <ecNumber evidence="2">2.7.6.3</ecNumber>
    </recommendedName>
</protein>
<dbReference type="CDD" id="cd00483">
    <property type="entry name" value="HPPK"/>
    <property type="match status" value="1"/>
</dbReference>
<dbReference type="GO" id="GO:0016301">
    <property type="term" value="F:kinase activity"/>
    <property type="evidence" value="ECO:0007669"/>
    <property type="project" value="UniProtKB-KW"/>
</dbReference>
<keyword evidence="6" id="KW-0067">ATP-binding</keyword>
<dbReference type="GO" id="GO:0046654">
    <property type="term" value="P:tetrahydrofolate biosynthetic process"/>
    <property type="evidence" value="ECO:0007669"/>
    <property type="project" value="UniProtKB-UniPathway"/>
</dbReference>
<evidence type="ECO:0000256" key="7">
    <source>
        <dbReference type="ARBA" id="ARBA00022909"/>
    </source>
</evidence>
<dbReference type="Pfam" id="PF01288">
    <property type="entry name" value="HPPK"/>
    <property type="match status" value="1"/>
</dbReference>
<evidence type="ECO:0000259" key="8">
    <source>
        <dbReference type="PROSITE" id="PS00794"/>
    </source>
</evidence>
<dbReference type="Gene3D" id="3.30.70.560">
    <property type="entry name" value="7,8-Dihydro-6-hydroxymethylpterin-pyrophosphokinase HPPK"/>
    <property type="match status" value="1"/>
</dbReference>
<keyword evidence="3" id="KW-0808">Transferase</keyword>
<feature type="domain" description="7,8-dihydro-6-hydroxymethylpterin-pyrophosphokinase" evidence="8">
    <location>
        <begin position="82"/>
        <end position="93"/>
    </location>
</feature>
<keyword evidence="4" id="KW-0547">Nucleotide-binding</keyword>
<dbReference type="EC" id="2.7.6.3" evidence="2"/>
<dbReference type="UniPathway" id="UPA00077">
    <property type="reaction ID" value="UER00155"/>
</dbReference>
<comment type="pathway">
    <text evidence="1">Cofactor biosynthesis; tetrahydrofolate biosynthesis; 2-amino-4-hydroxy-6-hydroxymethyl-7,8-dihydropteridine diphosphate from 7,8-dihydroneopterin triphosphate: step 4/4.</text>
</comment>
<dbReference type="PROSITE" id="PS00794">
    <property type="entry name" value="HPPK"/>
    <property type="match status" value="1"/>
</dbReference>
<evidence type="ECO:0000256" key="5">
    <source>
        <dbReference type="ARBA" id="ARBA00022777"/>
    </source>
</evidence>
<dbReference type="InterPro" id="IPR035907">
    <property type="entry name" value="Hppk_sf"/>
</dbReference>
<evidence type="ECO:0000313" key="9">
    <source>
        <dbReference type="EMBL" id="SVC82606.1"/>
    </source>
</evidence>
<keyword evidence="7" id="KW-0289">Folate biosynthesis</keyword>
<evidence type="ECO:0000256" key="2">
    <source>
        <dbReference type="ARBA" id="ARBA00013253"/>
    </source>
</evidence>
<accession>A0A382QB05</accession>
<dbReference type="SUPFAM" id="SSF55083">
    <property type="entry name" value="6-hydroxymethyl-7,8-dihydropterin pyrophosphokinase, HPPK"/>
    <property type="match status" value="1"/>
</dbReference>
<dbReference type="InterPro" id="IPR000550">
    <property type="entry name" value="Hppk"/>
</dbReference>
<name>A0A382QB05_9ZZZZ</name>
<dbReference type="GO" id="GO:0003848">
    <property type="term" value="F:2-amino-4-hydroxy-6-hydroxymethyldihydropteridine diphosphokinase activity"/>
    <property type="evidence" value="ECO:0007669"/>
    <property type="project" value="UniProtKB-EC"/>
</dbReference>
<dbReference type="PANTHER" id="PTHR43071">
    <property type="entry name" value="2-AMINO-4-HYDROXY-6-HYDROXYMETHYLDIHYDROPTERIDINE PYROPHOSPHOKINASE"/>
    <property type="match status" value="1"/>
</dbReference>
<dbReference type="NCBIfam" id="TIGR01498">
    <property type="entry name" value="folK"/>
    <property type="match status" value="1"/>
</dbReference>
<evidence type="ECO:0000256" key="1">
    <source>
        <dbReference type="ARBA" id="ARBA00005051"/>
    </source>
</evidence>
<sequence>FLGLGSNVGDRRFYIDRALDLLAETVAIRAVSSIYETDPVGYKIQPPFLNGVAEVEASISPHDLFRRLQEIEMEVGRQPRFRWGPREIDLDILMYGNRIIDTPNLTIPHPEMHRRNFVLIPLCEIANNLVHPILQKEIQDFKFSESIQIRRFK</sequence>
<dbReference type="EMBL" id="UINC01113174">
    <property type="protein sequence ID" value="SVC82606.1"/>
    <property type="molecule type" value="Genomic_DNA"/>
</dbReference>